<dbReference type="InterPro" id="IPR023155">
    <property type="entry name" value="Cyt_c-552/4"/>
</dbReference>
<evidence type="ECO:0000256" key="2">
    <source>
        <dbReference type="SAM" id="SignalP"/>
    </source>
</evidence>
<dbReference type="PANTHER" id="PTHR35038:SF8">
    <property type="entry name" value="C-TYPE POLYHEME CYTOCHROME OMCC"/>
    <property type="match status" value="1"/>
</dbReference>
<dbReference type="Gene3D" id="3.90.10.10">
    <property type="entry name" value="Cytochrome C3"/>
    <property type="match status" value="1"/>
</dbReference>
<dbReference type="NCBIfam" id="TIGR01905">
    <property type="entry name" value="paired_CXXCH_1"/>
    <property type="match status" value="1"/>
</dbReference>
<dbReference type="EMBL" id="JACHIO010000004">
    <property type="protein sequence ID" value="MBB5062763.1"/>
    <property type="molecule type" value="Genomic_DNA"/>
</dbReference>
<dbReference type="Pfam" id="PF09699">
    <property type="entry name" value="Paired_CXXCH_1"/>
    <property type="match status" value="1"/>
</dbReference>
<dbReference type="Pfam" id="PF13435">
    <property type="entry name" value="Cytochrome_C554"/>
    <property type="match status" value="2"/>
</dbReference>
<evidence type="ECO:0000259" key="4">
    <source>
        <dbReference type="Pfam" id="PF13435"/>
    </source>
</evidence>
<dbReference type="InterPro" id="IPR036280">
    <property type="entry name" value="Multihaem_cyt_sf"/>
</dbReference>
<evidence type="ECO:0000313" key="6">
    <source>
        <dbReference type="Proteomes" id="UP000584867"/>
    </source>
</evidence>
<dbReference type="AlphaFoldDB" id="A0A7W8E7Y1"/>
<name>A0A7W8E7Y1_9BACT</name>
<dbReference type="InterPro" id="IPR051829">
    <property type="entry name" value="Multiheme_Cytochr_ET"/>
</dbReference>
<organism evidence="5 6">
    <name type="scientific">Granulicella mallensis</name>
    <dbReference type="NCBI Taxonomy" id="940614"/>
    <lineage>
        <taxon>Bacteria</taxon>
        <taxon>Pseudomonadati</taxon>
        <taxon>Acidobacteriota</taxon>
        <taxon>Terriglobia</taxon>
        <taxon>Terriglobales</taxon>
        <taxon>Acidobacteriaceae</taxon>
        <taxon>Granulicella</taxon>
    </lineage>
</organism>
<accession>A0A7W8E7Y1</accession>
<dbReference type="InterPro" id="IPR010177">
    <property type="entry name" value="Paired_CXXCH_1"/>
</dbReference>
<evidence type="ECO:0000256" key="1">
    <source>
        <dbReference type="ARBA" id="ARBA00022729"/>
    </source>
</evidence>
<feature type="domain" description="Doubled CXXCH motif" evidence="3">
    <location>
        <begin position="376"/>
        <end position="406"/>
    </location>
</feature>
<comment type="caution">
    <text evidence="5">The sequence shown here is derived from an EMBL/GenBank/DDBJ whole genome shotgun (WGS) entry which is preliminary data.</text>
</comment>
<feature type="domain" description="Cytochrome c-552/4" evidence="4">
    <location>
        <begin position="132"/>
        <end position="157"/>
    </location>
</feature>
<feature type="signal peptide" evidence="2">
    <location>
        <begin position="1"/>
        <end position="22"/>
    </location>
</feature>
<feature type="domain" description="Cytochrome c-552/4" evidence="4">
    <location>
        <begin position="240"/>
        <end position="271"/>
    </location>
</feature>
<evidence type="ECO:0000259" key="3">
    <source>
        <dbReference type="Pfam" id="PF09699"/>
    </source>
</evidence>
<gene>
    <name evidence="5" type="ORF">HDF15_001100</name>
</gene>
<dbReference type="RefSeq" id="WP_184253449.1">
    <property type="nucleotide sequence ID" value="NZ_JACHIO010000004.1"/>
</dbReference>
<dbReference type="PANTHER" id="PTHR35038">
    <property type="entry name" value="DISSIMILATORY SULFITE REDUCTASE SIRA"/>
    <property type="match status" value="1"/>
</dbReference>
<evidence type="ECO:0000313" key="5">
    <source>
        <dbReference type="EMBL" id="MBB5062763.1"/>
    </source>
</evidence>
<dbReference type="Gene3D" id="1.10.1130.10">
    <property type="entry name" value="Flavocytochrome C3, Chain A"/>
    <property type="match status" value="2"/>
</dbReference>
<dbReference type="Proteomes" id="UP000584867">
    <property type="component" value="Unassembled WGS sequence"/>
</dbReference>
<feature type="chain" id="PRO_5031195923" evidence="2">
    <location>
        <begin position="23"/>
        <end position="501"/>
    </location>
</feature>
<keyword evidence="1 2" id="KW-0732">Signal</keyword>
<reference evidence="5 6" key="1">
    <citation type="submission" date="2020-08" db="EMBL/GenBank/DDBJ databases">
        <title>Genomic Encyclopedia of Type Strains, Phase IV (KMG-V): Genome sequencing to study the core and pangenomes of soil and plant-associated prokaryotes.</title>
        <authorList>
            <person name="Whitman W."/>
        </authorList>
    </citation>
    <scope>NUCLEOTIDE SEQUENCE [LARGE SCALE GENOMIC DNA]</scope>
    <source>
        <strain evidence="5 6">X5P3</strain>
    </source>
</reference>
<dbReference type="SUPFAM" id="SSF48695">
    <property type="entry name" value="Multiheme cytochromes"/>
    <property type="match status" value="1"/>
</dbReference>
<protein>
    <submittedName>
        <fullName evidence="5">Putative CXXCH cytochrome family protein</fullName>
    </submittedName>
</protein>
<sequence>MKITKVVVSACVSCLAAGALSAAVIEWHGFRASSTPNAFGTATVASSVRDSAIPHVEHRHVNTVAAAPIPLPQGRDAFLMHDASSHGVDERGTTPIGANQDLLVAGLRSDATQEAAVRQQASGSAHYVGSESCQKCHAAIYERWKKTPMANVVRDPKTHPDAIIPDLNTNDIARFTVDQVAFVYGSKWKQRYFTKIGDDYYPLPAQWDIGNKKWMKYHVPDTGADWWTAFYPSDNMQRPTGPTCDGCHSVNYDIHTKQVTEWNVGCERCHGPGSEHAAHPTRTNILNPSGMDAVASNDTCIQCHSQGQPRNGLIEGKAYDWPVGYRVGLHLADFWKLEDGTLGQTDFLHFADGTAHKNRMQGNDFVQSVMYRHGVTCASCHDVHGTDNDAQLRKPADKLCLDCHGPTSPNGPYTATLEEHTHHKDGSPGSQCVACHMPRIETQGVPGSFVSSHTFRFITPAMTDKYKMPNPCTSCHTDKSTAWASKELSSWKTTSPWRVAP</sequence>
<proteinExistence type="predicted"/>